<keyword evidence="2" id="KW-0560">Oxidoreductase</keyword>
<accession>A0AAD1HFF7</accession>
<dbReference type="Gene3D" id="3.40.109.10">
    <property type="entry name" value="NADH Oxidase"/>
    <property type="match status" value="1"/>
</dbReference>
<evidence type="ECO:0000313" key="4">
    <source>
        <dbReference type="EMBL" id="BBX03351.1"/>
    </source>
</evidence>
<dbReference type="Pfam" id="PF00881">
    <property type="entry name" value="Nitroreductase"/>
    <property type="match status" value="1"/>
</dbReference>
<proteinExistence type="inferred from homology"/>
<keyword evidence="5" id="KW-1185">Reference proteome</keyword>
<dbReference type="InterPro" id="IPR029479">
    <property type="entry name" value="Nitroreductase"/>
</dbReference>
<dbReference type="CDD" id="cd02062">
    <property type="entry name" value="Nitro_FMN_reductase"/>
    <property type="match status" value="1"/>
</dbReference>
<reference evidence="4 5" key="1">
    <citation type="journal article" date="2019" name="Emerg. Microbes Infect.">
        <title>Comprehensive subspecies identification of 175 nontuberculous mycobacteria species based on 7547 genomic profiles.</title>
        <authorList>
            <person name="Matsumoto Y."/>
            <person name="Kinjo T."/>
            <person name="Motooka D."/>
            <person name="Nabeya D."/>
            <person name="Jung N."/>
            <person name="Uechi K."/>
            <person name="Horii T."/>
            <person name="Iida T."/>
            <person name="Fujita J."/>
            <person name="Nakamura S."/>
        </authorList>
    </citation>
    <scope>NUCLEOTIDE SEQUENCE [LARGE SCALE GENOMIC DNA]</scope>
    <source>
        <strain evidence="4 5">JCM 6375</strain>
    </source>
</reference>
<dbReference type="EMBL" id="AP022560">
    <property type="protein sequence ID" value="BBX03351.1"/>
    <property type="molecule type" value="Genomic_DNA"/>
</dbReference>
<dbReference type="PANTHER" id="PTHR43673">
    <property type="entry name" value="NAD(P)H NITROREDUCTASE YDGI-RELATED"/>
    <property type="match status" value="1"/>
</dbReference>
<dbReference type="GO" id="GO:0016491">
    <property type="term" value="F:oxidoreductase activity"/>
    <property type="evidence" value="ECO:0007669"/>
    <property type="project" value="UniProtKB-KW"/>
</dbReference>
<dbReference type="AlphaFoldDB" id="A0AAD1HFF7"/>
<comment type="similarity">
    <text evidence="1">Belongs to the nitroreductase family.</text>
</comment>
<dbReference type="SUPFAM" id="SSF55469">
    <property type="entry name" value="FMN-dependent nitroreductase-like"/>
    <property type="match status" value="1"/>
</dbReference>
<sequence length="213" mass="23608">MDIEELLTTTRSARRSLDLDAPIELDDIRDCLRIALHAANGSNQQAWRWVIVTDKALRDKISDLYRAAYLAKVGGQMISGLMPAGTPEAKLMSSTEWLVEHLADIPALVIPCYEATMPRTPGDESFYLATLYGSIFPAVWNFALALHTRGYGTCITTLHLHHEAEVRDLLGIPESFTQGCLLPVGRLRTGFRFSAAPRRAIDEVIGINGWEGK</sequence>
<dbReference type="Proteomes" id="UP000466681">
    <property type="component" value="Chromosome"/>
</dbReference>
<evidence type="ECO:0000256" key="2">
    <source>
        <dbReference type="ARBA" id="ARBA00023002"/>
    </source>
</evidence>
<evidence type="ECO:0000313" key="5">
    <source>
        <dbReference type="Proteomes" id="UP000466681"/>
    </source>
</evidence>
<feature type="domain" description="Nitroreductase" evidence="3">
    <location>
        <begin position="11"/>
        <end position="186"/>
    </location>
</feature>
<organism evidence="4 5">
    <name type="scientific">Mycolicibacterium moriokaense</name>
    <dbReference type="NCBI Taxonomy" id="39691"/>
    <lineage>
        <taxon>Bacteria</taxon>
        <taxon>Bacillati</taxon>
        <taxon>Actinomycetota</taxon>
        <taxon>Actinomycetes</taxon>
        <taxon>Mycobacteriales</taxon>
        <taxon>Mycobacteriaceae</taxon>
        <taxon>Mycolicibacterium</taxon>
    </lineage>
</organism>
<dbReference type="InterPro" id="IPR000415">
    <property type="entry name" value="Nitroreductase-like"/>
</dbReference>
<protein>
    <submittedName>
        <fullName evidence="4">Oxidoreductase</fullName>
    </submittedName>
</protein>
<evidence type="ECO:0000256" key="1">
    <source>
        <dbReference type="ARBA" id="ARBA00007118"/>
    </source>
</evidence>
<dbReference type="RefSeq" id="WP_083149983.1">
    <property type="nucleotide sequence ID" value="NZ_AP022560.1"/>
</dbReference>
<dbReference type="KEGG" id="mmor:MMOR_42870"/>
<gene>
    <name evidence="4" type="ORF">MMOR_42870</name>
</gene>
<name>A0AAD1HFF7_9MYCO</name>
<dbReference type="PANTHER" id="PTHR43673:SF10">
    <property type="entry name" value="NADH DEHYDROGENASE_NAD(P)H NITROREDUCTASE XCC3605-RELATED"/>
    <property type="match status" value="1"/>
</dbReference>
<evidence type="ECO:0000259" key="3">
    <source>
        <dbReference type="Pfam" id="PF00881"/>
    </source>
</evidence>